<feature type="domain" description="Septum formation-related" evidence="3">
    <location>
        <begin position="138"/>
        <end position="235"/>
    </location>
</feature>
<name>A0ABX2A2J4_9MICO</name>
<feature type="transmembrane region" description="Helical" evidence="2">
    <location>
        <begin position="86"/>
        <end position="107"/>
    </location>
</feature>
<feature type="compositionally biased region" description="Basic and acidic residues" evidence="1">
    <location>
        <begin position="1"/>
        <end position="10"/>
    </location>
</feature>
<keyword evidence="2" id="KW-0472">Membrane</keyword>
<proteinExistence type="predicted"/>
<evidence type="ECO:0000256" key="2">
    <source>
        <dbReference type="SAM" id="Phobius"/>
    </source>
</evidence>
<keyword evidence="2" id="KW-1133">Transmembrane helix</keyword>
<organism evidence="4 5">
    <name type="scientific">Isoptericola halotolerans</name>
    <dbReference type="NCBI Taxonomy" id="300560"/>
    <lineage>
        <taxon>Bacteria</taxon>
        <taxon>Bacillati</taxon>
        <taxon>Actinomycetota</taxon>
        <taxon>Actinomycetes</taxon>
        <taxon>Micrococcales</taxon>
        <taxon>Promicromonosporaceae</taxon>
        <taxon>Isoptericola</taxon>
    </lineage>
</organism>
<reference evidence="4 5" key="1">
    <citation type="submission" date="2020-05" db="EMBL/GenBank/DDBJ databases">
        <title>Genomic Encyclopedia of Type Strains, Phase III (KMG-III): the genomes of soil and plant-associated and newly described type strains.</title>
        <authorList>
            <person name="Whitman W."/>
        </authorList>
    </citation>
    <scope>NUCLEOTIDE SEQUENCE [LARGE SCALE GENOMIC DNA]</scope>
    <source>
        <strain evidence="4 5">KCTC 19046</strain>
    </source>
</reference>
<protein>
    <recommendedName>
        <fullName evidence="3">Septum formation-related domain-containing protein</fullName>
    </recommendedName>
</protein>
<evidence type="ECO:0000256" key="1">
    <source>
        <dbReference type="SAM" id="MobiDB-lite"/>
    </source>
</evidence>
<dbReference type="Pfam" id="PF13845">
    <property type="entry name" value="Septum_form"/>
    <property type="match status" value="1"/>
</dbReference>
<evidence type="ECO:0000313" key="4">
    <source>
        <dbReference type="EMBL" id="NOV95821.1"/>
    </source>
</evidence>
<feature type="compositionally biased region" description="Low complexity" evidence="1">
    <location>
        <begin position="14"/>
        <end position="32"/>
    </location>
</feature>
<dbReference type="InterPro" id="IPR026004">
    <property type="entry name" value="Septum_form"/>
</dbReference>
<dbReference type="Proteomes" id="UP000757540">
    <property type="component" value="Unassembled WGS sequence"/>
</dbReference>
<gene>
    <name evidence="4" type="ORF">HDG69_000374</name>
</gene>
<sequence length="247" mass="24683">MTDVPDRAEDPLFTSPGPAADAAPAAPAAHGTGAHGTGAHGTGAHGSGAPGPVVGADDPATFGARWGAPGGPTAADRAAARRRARIWVASMVGVIVLVVGVAAGGAWTVNQSRDQAWEPVAADLDETRRVNAVQLVLGSCLADVPDGATVEAVEAVPCAEEHTGQVVGRHDSAVDEVWPGAQALATRVSRTCGPDLLGPSGSEVGSSAGADLSWVVWTPSEESWAQGDRAGLCVAVTTAPRTGSLLE</sequence>
<keyword evidence="5" id="KW-1185">Reference proteome</keyword>
<evidence type="ECO:0000259" key="3">
    <source>
        <dbReference type="Pfam" id="PF13845"/>
    </source>
</evidence>
<dbReference type="EMBL" id="JABEZU010000001">
    <property type="protein sequence ID" value="NOV95821.1"/>
    <property type="molecule type" value="Genomic_DNA"/>
</dbReference>
<feature type="compositionally biased region" description="Gly residues" evidence="1">
    <location>
        <begin position="33"/>
        <end position="49"/>
    </location>
</feature>
<evidence type="ECO:0000313" key="5">
    <source>
        <dbReference type="Proteomes" id="UP000757540"/>
    </source>
</evidence>
<comment type="caution">
    <text evidence="4">The sequence shown here is derived from an EMBL/GenBank/DDBJ whole genome shotgun (WGS) entry which is preliminary data.</text>
</comment>
<accession>A0ABX2A2J4</accession>
<feature type="region of interest" description="Disordered" evidence="1">
    <location>
        <begin position="1"/>
        <end position="74"/>
    </location>
</feature>
<dbReference type="RefSeq" id="WP_171782085.1">
    <property type="nucleotide sequence ID" value="NZ_BAAAML010000002.1"/>
</dbReference>
<keyword evidence="2" id="KW-0812">Transmembrane</keyword>